<sequence>MIRGFQPVVDLYRRDQSTLSDRKLCLQAIVRDTAPVAERLVVERDEASLSHDRRALHEARERSGCFDTFRFDLLAPKADPLLWVPDAIAWSWMRGGHWRQAVAAFCQLKEV</sequence>
<dbReference type="RefSeq" id="WP_185442378.1">
    <property type="nucleotide sequence ID" value="NZ_CP043661.1"/>
</dbReference>
<dbReference type="Proteomes" id="UP000515563">
    <property type="component" value="Chromosome"/>
</dbReference>
<reference evidence="1 2" key="2">
    <citation type="journal article" date="2020" name="Microbiol. Resour. Announc.">
        <title>Antarctic desert soil bacteria exhibit high novel natural product potential, evaluated through long-read genome sequencing and comparative genomics.</title>
        <authorList>
            <person name="Benaud N."/>
            <person name="Edwards R.J."/>
            <person name="Amos T.G."/>
            <person name="D'Agostino P.M."/>
            <person name="Gutierrez-Chavez C."/>
            <person name="Montgomery K."/>
            <person name="Nicetic I."/>
            <person name="Ferrari B.C."/>
        </authorList>
    </citation>
    <scope>NUCLEOTIDE SEQUENCE [LARGE SCALE GENOMIC DNA]</scope>
    <source>
        <strain evidence="1 2">SPB151</strain>
    </source>
</reference>
<reference evidence="2" key="1">
    <citation type="submission" date="2019-09" db="EMBL/GenBank/DDBJ databases">
        <title>Antimicrobial potential of Antarctic Bacteria.</title>
        <authorList>
            <person name="Benaud N."/>
            <person name="Edwards R.J."/>
            <person name="Ferrari B.C."/>
        </authorList>
    </citation>
    <scope>NUCLEOTIDE SEQUENCE [LARGE SCALE GENOMIC DNA]</scope>
    <source>
        <strain evidence="2">SPB151</strain>
    </source>
</reference>
<evidence type="ECO:0000313" key="2">
    <source>
        <dbReference type="Proteomes" id="UP000515563"/>
    </source>
</evidence>
<accession>A0A7G6X206</accession>
<evidence type="ECO:0000313" key="1">
    <source>
        <dbReference type="EMBL" id="QNE20271.1"/>
    </source>
</evidence>
<gene>
    <name evidence="1" type="ORF">F1D05_23095</name>
</gene>
<proteinExistence type="predicted"/>
<dbReference type="EMBL" id="CP043661">
    <property type="protein sequence ID" value="QNE20271.1"/>
    <property type="molecule type" value="Genomic_DNA"/>
</dbReference>
<organism evidence="1 2">
    <name type="scientific">Kribbella qitaiheensis</name>
    <dbReference type="NCBI Taxonomy" id="1544730"/>
    <lineage>
        <taxon>Bacteria</taxon>
        <taxon>Bacillati</taxon>
        <taxon>Actinomycetota</taxon>
        <taxon>Actinomycetes</taxon>
        <taxon>Propionibacteriales</taxon>
        <taxon>Kribbellaceae</taxon>
        <taxon>Kribbella</taxon>
    </lineage>
</organism>
<dbReference type="AlphaFoldDB" id="A0A7G6X206"/>
<name>A0A7G6X206_9ACTN</name>
<protein>
    <submittedName>
        <fullName evidence="1">Uncharacterized protein</fullName>
    </submittedName>
</protein>
<dbReference type="KEGG" id="kqi:F1D05_23095"/>
<keyword evidence="2" id="KW-1185">Reference proteome</keyword>